<dbReference type="EMBL" id="BMAW01051778">
    <property type="protein sequence ID" value="GFS82251.1"/>
    <property type="molecule type" value="Genomic_DNA"/>
</dbReference>
<dbReference type="OrthoDB" id="6417410at2759"/>
<evidence type="ECO:0000313" key="1">
    <source>
        <dbReference type="EMBL" id="GFS82251.1"/>
    </source>
</evidence>
<dbReference type="PANTHER" id="PTHR45913:SF19">
    <property type="entry name" value="LOW QUALITY PROTEIN: ZINC FINGER BED DOMAIN-CONTAINING PROTEIN 5-LIKE"/>
    <property type="match status" value="1"/>
</dbReference>
<comment type="caution">
    <text evidence="1">The sequence shown here is derived from an EMBL/GenBank/DDBJ whole genome shotgun (WGS) entry which is preliminary data.</text>
</comment>
<protein>
    <submittedName>
        <fullName evidence="1">Zinc finger BED domain-containing protein 5</fullName>
    </submittedName>
</protein>
<proteinExistence type="predicted"/>
<dbReference type="PANTHER" id="PTHR45913">
    <property type="entry name" value="EPM2A-INTERACTING PROTEIN 1"/>
    <property type="match status" value="1"/>
</dbReference>
<accession>A0A8X6T7N8</accession>
<dbReference type="AlphaFoldDB" id="A0A8X6T7N8"/>
<gene>
    <name evidence="1" type="primary">ZBED5</name>
    <name evidence="1" type="ORF">NPIL_576611</name>
</gene>
<sequence>MDRWLENGSLKETDVVSSNAEIAESNDTAILECAMQSTSSSVQLQPHLPTLLSYNFGQVVSTKRSKYDTSYLSFGFTSTGNEEAPDTSDVFDEYPNLAKQAIRILLPFATTYLCEVGFSKYVTTKTKYRSKLDAAPDMRFQLSDLTPNLKRITESKKQVHPSH</sequence>
<organism evidence="1 2">
    <name type="scientific">Nephila pilipes</name>
    <name type="common">Giant wood spider</name>
    <name type="synonym">Nephila maculata</name>
    <dbReference type="NCBI Taxonomy" id="299642"/>
    <lineage>
        <taxon>Eukaryota</taxon>
        <taxon>Metazoa</taxon>
        <taxon>Ecdysozoa</taxon>
        <taxon>Arthropoda</taxon>
        <taxon>Chelicerata</taxon>
        <taxon>Arachnida</taxon>
        <taxon>Araneae</taxon>
        <taxon>Araneomorphae</taxon>
        <taxon>Entelegynae</taxon>
        <taxon>Araneoidea</taxon>
        <taxon>Nephilidae</taxon>
        <taxon>Nephila</taxon>
    </lineage>
</organism>
<dbReference type="Proteomes" id="UP000887013">
    <property type="component" value="Unassembled WGS sequence"/>
</dbReference>
<reference evidence="1" key="1">
    <citation type="submission" date="2020-08" db="EMBL/GenBank/DDBJ databases">
        <title>Multicomponent nature underlies the extraordinary mechanical properties of spider dragline silk.</title>
        <authorList>
            <person name="Kono N."/>
            <person name="Nakamura H."/>
            <person name="Mori M."/>
            <person name="Yoshida Y."/>
            <person name="Ohtoshi R."/>
            <person name="Malay A.D."/>
            <person name="Moran D.A.P."/>
            <person name="Tomita M."/>
            <person name="Numata K."/>
            <person name="Arakawa K."/>
        </authorList>
    </citation>
    <scope>NUCLEOTIDE SEQUENCE</scope>
</reference>
<evidence type="ECO:0000313" key="2">
    <source>
        <dbReference type="Proteomes" id="UP000887013"/>
    </source>
</evidence>
<keyword evidence="2" id="KW-1185">Reference proteome</keyword>
<name>A0A8X6T7N8_NEPPI</name>